<dbReference type="Gene3D" id="3.90.180.10">
    <property type="entry name" value="Medium-chain alcohol dehydrogenases, catalytic domain"/>
    <property type="match status" value="1"/>
</dbReference>
<organism evidence="7">
    <name type="scientific">Anaerostipes hadrus</name>
    <dbReference type="NCBI Taxonomy" id="649756"/>
    <lineage>
        <taxon>Bacteria</taxon>
        <taxon>Bacillati</taxon>
        <taxon>Bacillota</taxon>
        <taxon>Clostridia</taxon>
        <taxon>Lachnospirales</taxon>
        <taxon>Lachnospiraceae</taxon>
        <taxon>Anaerostipes</taxon>
    </lineage>
</organism>
<evidence type="ECO:0000256" key="3">
    <source>
        <dbReference type="ARBA" id="ARBA00023002"/>
    </source>
</evidence>
<dbReference type="EC" id="1.1.1.251" evidence="7"/>
<dbReference type="Gene3D" id="3.40.50.720">
    <property type="entry name" value="NAD(P)-binding Rossmann-like Domain"/>
    <property type="match status" value="1"/>
</dbReference>
<reference evidence="7" key="1">
    <citation type="submission" date="2019-11" db="EMBL/GenBank/DDBJ databases">
        <authorList>
            <person name="Feng L."/>
        </authorList>
    </citation>
    <scope>NUCLEOTIDE SEQUENCE</scope>
    <source>
        <strain evidence="7">AhadrusLFYP4</strain>
    </source>
</reference>
<dbReference type="PROSITE" id="PS00059">
    <property type="entry name" value="ADH_ZINC"/>
    <property type="match status" value="1"/>
</dbReference>
<evidence type="ECO:0000256" key="2">
    <source>
        <dbReference type="ARBA" id="ARBA00022833"/>
    </source>
</evidence>
<evidence type="ECO:0000259" key="6">
    <source>
        <dbReference type="Pfam" id="PF08240"/>
    </source>
</evidence>
<dbReference type="CDD" id="cd08236">
    <property type="entry name" value="sugar_DH"/>
    <property type="match status" value="1"/>
</dbReference>
<comment type="similarity">
    <text evidence="4">Belongs to the zinc-containing alcohol dehydrogenase family.</text>
</comment>
<dbReference type="InterPro" id="IPR002328">
    <property type="entry name" value="ADH_Zn_CS"/>
</dbReference>
<dbReference type="PANTHER" id="PTHR43401:SF2">
    <property type="entry name" value="L-THREONINE 3-DEHYDROGENASE"/>
    <property type="match status" value="1"/>
</dbReference>
<dbReference type="RefSeq" id="WP_009203277.1">
    <property type="nucleotide sequence ID" value="NZ_CACRSX010000021.1"/>
</dbReference>
<dbReference type="GO" id="GO:0008270">
    <property type="term" value="F:zinc ion binding"/>
    <property type="evidence" value="ECO:0007669"/>
    <property type="project" value="InterPro"/>
</dbReference>
<proteinExistence type="inferred from homology"/>
<dbReference type="SUPFAM" id="SSF51735">
    <property type="entry name" value="NAD(P)-binding Rossmann-fold domains"/>
    <property type="match status" value="1"/>
</dbReference>
<protein>
    <submittedName>
        <fullName evidence="7">Galactitol-1-phosphate 5-dehydrogenase</fullName>
        <ecNumber evidence="7">1.1.1.251</ecNumber>
    </submittedName>
</protein>
<dbReference type="SUPFAM" id="SSF50129">
    <property type="entry name" value="GroES-like"/>
    <property type="match status" value="1"/>
</dbReference>
<keyword evidence="1 4" id="KW-0479">Metal-binding</keyword>
<comment type="cofactor">
    <cofactor evidence="4">
        <name>Zn(2+)</name>
        <dbReference type="ChEBI" id="CHEBI:29105"/>
    </cofactor>
</comment>
<evidence type="ECO:0000259" key="5">
    <source>
        <dbReference type="Pfam" id="PF00107"/>
    </source>
</evidence>
<dbReference type="InterPro" id="IPR013154">
    <property type="entry name" value="ADH-like_N"/>
</dbReference>
<dbReference type="InterPro" id="IPR050129">
    <property type="entry name" value="Zn_alcohol_dh"/>
</dbReference>
<dbReference type="Pfam" id="PF08240">
    <property type="entry name" value="ADH_N"/>
    <property type="match status" value="1"/>
</dbReference>
<dbReference type="InterPro" id="IPR011032">
    <property type="entry name" value="GroES-like_sf"/>
</dbReference>
<dbReference type="PANTHER" id="PTHR43401">
    <property type="entry name" value="L-THREONINE 3-DEHYDROGENASE"/>
    <property type="match status" value="1"/>
</dbReference>
<dbReference type="InterPro" id="IPR013149">
    <property type="entry name" value="ADH-like_C"/>
</dbReference>
<dbReference type="InterPro" id="IPR036291">
    <property type="entry name" value="NAD(P)-bd_dom_sf"/>
</dbReference>
<evidence type="ECO:0000256" key="1">
    <source>
        <dbReference type="ARBA" id="ARBA00022723"/>
    </source>
</evidence>
<evidence type="ECO:0000313" key="7">
    <source>
        <dbReference type="EMBL" id="VYS96497.1"/>
    </source>
</evidence>
<evidence type="ECO:0000256" key="4">
    <source>
        <dbReference type="RuleBase" id="RU361277"/>
    </source>
</evidence>
<keyword evidence="2 4" id="KW-0862">Zinc</keyword>
<feature type="domain" description="Alcohol dehydrogenase-like N-terminal" evidence="6">
    <location>
        <begin position="8"/>
        <end position="115"/>
    </location>
</feature>
<name>A0A6N2SSK5_ANAHA</name>
<accession>A0A6N2SSK5</accession>
<dbReference type="AlphaFoldDB" id="A0A6N2SSK5"/>
<feature type="domain" description="Alcohol dehydrogenase-like C-terminal" evidence="5">
    <location>
        <begin position="154"/>
        <end position="281"/>
    </location>
</feature>
<dbReference type="EMBL" id="CACRSX010000021">
    <property type="protein sequence ID" value="VYS96497.1"/>
    <property type="molecule type" value="Genomic_DNA"/>
</dbReference>
<dbReference type="GO" id="GO:0008868">
    <property type="term" value="F:galactitol-1-phosphate 5-dehydrogenase activity"/>
    <property type="evidence" value="ECO:0007669"/>
    <property type="project" value="UniProtKB-EC"/>
</dbReference>
<keyword evidence="3 7" id="KW-0560">Oxidoreductase</keyword>
<gene>
    <name evidence="7" type="primary">gatD_2</name>
    <name evidence="7" type="ORF">AHLFYP4_01082</name>
</gene>
<sequence length="332" mass="36479">MPIPELREKDVLVKVSACGVCGSDIPRVLETGTYHFPTIPGHEFGGTIAEAGSGVSKELCGKRVAVIPLIPCKTCKSCETGQYAQCEHYDFLGSRNDGGFAEYVKVPESNLLFVPENVDEEAVAFLEPISVALHVVQNCRVNYGDSVAVFGLWAIGIFVAQWAKAFGAKHVFAIDLDEKKVEIAKSMGLVDALCIGKDDIDAIVKEKTNGTGIDRAFEASGAGAAFKQAISLLRMEGTLGLVGRPVHSLEIENQTFEKILRFQITIKGTWSFEFKEFPHHAWKQSLDAINAGVIKTEPFISHRIPLEDTLKAVKLMKDKSEFFYKILIKPEM</sequence>
<dbReference type="Pfam" id="PF00107">
    <property type="entry name" value="ADH_zinc_N"/>
    <property type="match status" value="1"/>
</dbReference>